<dbReference type="GO" id="GO:0005886">
    <property type="term" value="C:plasma membrane"/>
    <property type="evidence" value="ECO:0007669"/>
    <property type="project" value="UniProtKB-SubCell"/>
</dbReference>
<keyword evidence="8" id="KW-1185">Reference proteome</keyword>
<keyword evidence="2" id="KW-1003">Cell membrane</keyword>
<dbReference type="STRING" id="1299998.AUL39_08280"/>
<name>A0A117J416_TRASO</name>
<evidence type="ECO:0000256" key="3">
    <source>
        <dbReference type="ARBA" id="ARBA00022692"/>
    </source>
</evidence>
<evidence type="ECO:0000313" key="7">
    <source>
        <dbReference type="EMBL" id="KUH58199.1"/>
    </source>
</evidence>
<reference evidence="7 8" key="1">
    <citation type="submission" date="2015-12" db="EMBL/GenBank/DDBJ databases">
        <title>Draft Genome Sequence of Olsenella scatoligenes SK9K4T; a Producer of 3-Methylindole- (skatole) and 4-Methylphenol- (p-cresol) Isolated from Pig Feces.</title>
        <authorList>
            <person name="Li X."/>
            <person name="Borg B."/>
            <person name="Canibe N."/>
        </authorList>
    </citation>
    <scope>NUCLEOTIDE SEQUENCE [LARGE SCALE GENOMIC DNA]</scope>
    <source>
        <strain evidence="7 8">SK9K4</strain>
    </source>
</reference>
<accession>A0A117J416</accession>
<keyword evidence="5 6" id="KW-0472">Membrane</keyword>
<evidence type="ECO:0000256" key="5">
    <source>
        <dbReference type="ARBA" id="ARBA00023136"/>
    </source>
</evidence>
<evidence type="ECO:0000256" key="1">
    <source>
        <dbReference type="ARBA" id="ARBA00004651"/>
    </source>
</evidence>
<proteinExistence type="predicted"/>
<feature type="transmembrane region" description="Helical" evidence="6">
    <location>
        <begin position="232"/>
        <end position="252"/>
    </location>
</feature>
<dbReference type="PANTHER" id="PTHR30250:SF11">
    <property type="entry name" value="O-ANTIGEN TRANSPORTER-RELATED"/>
    <property type="match status" value="1"/>
</dbReference>
<evidence type="ECO:0000256" key="6">
    <source>
        <dbReference type="SAM" id="Phobius"/>
    </source>
</evidence>
<feature type="transmembrane region" description="Helical" evidence="6">
    <location>
        <begin position="414"/>
        <end position="431"/>
    </location>
</feature>
<sequence>MGESKRLVKNTGIIAIGGLATKLVSFLLLPLYTTVLSTAEYGMVDYLQTIALFCVPIMSILMDEALFRFLIDCDTVEQRARVVTSSCAVLLAGCVIFALGAGIVWLLVHPANMGWIVVLVLSASFLQMASAFLRGFGDTVGYALMNFAASAITIVLNVVFIAVFRWGVTGMLSATSIAQFGSALVFLIWKRLWRYVDLSALDKNEVRELVRYSVPLIPNKVSWTIMNMLDRLIIMNTIGADAAGVYAVAYKFPNVMDQVYGFFYQSWKESSARILGSNEDNNSFYNAVYRSLRRFMMGVVLGMTALMPFVYGVLVKGDYRDGLLYVPILLLATFYSNMSGFYGGIFTAYKDTGIMGTTTMLSAAICVALCFALIPPLGLYGASIATVASTFVVNEYRRLKVAKYATLIEDAREQVLTTLCCMAVFTLYYINVYTGNLAALLGCLAIACSFFTVANRAVVVKFMAVVREKMDWHKNGR</sequence>
<feature type="transmembrane region" description="Helical" evidence="6">
    <location>
        <begin position="170"/>
        <end position="189"/>
    </location>
</feature>
<feature type="transmembrane region" description="Helical" evidence="6">
    <location>
        <begin position="295"/>
        <end position="315"/>
    </location>
</feature>
<evidence type="ECO:0000256" key="2">
    <source>
        <dbReference type="ARBA" id="ARBA00022475"/>
    </source>
</evidence>
<protein>
    <submittedName>
        <fullName evidence="7">Uncharacterized protein</fullName>
    </submittedName>
</protein>
<gene>
    <name evidence="7" type="ORF">AUL39_08280</name>
</gene>
<dbReference type="EMBL" id="LOJF01000010">
    <property type="protein sequence ID" value="KUH58199.1"/>
    <property type="molecule type" value="Genomic_DNA"/>
</dbReference>
<dbReference type="InterPro" id="IPR002797">
    <property type="entry name" value="Polysacc_synth"/>
</dbReference>
<feature type="transmembrane region" description="Helical" evidence="6">
    <location>
        <begin position="361"/>
        <end position="393"/>
    </location>
</feature>
<feature type="transmembrane region" description="Helical" evidence="6">
    <location>
        <begin position="82"/>
        <end position="107"/>
    </location>
</feature>
<feature type="transmembrane region" description="Helical" evidence="6">
    <location>
        <begin position="12"/>
        <end position="34"/>
    </location>
</feature>
<comment type="subcellular location">
    <subcellularLocation>
        <location evidence="1">Cell membrane</location>
        <topology evidence="1">Multi-pass membrane protein</topology>
    </subcellularLocation>
</comment>
<dbReference type="PANTHER" id="PTHR30250">
    <property type="entry name" value="PST FAMILY PREDICTED COLANIC ACID TRANSPORTER"/>
    <property type="match status" value="1"/>
</dbReference>
<evidence type="ECO:0000256" key="4">
    <source>
        <dbReference type="ARBA" id="ARBA00022989"/>
    </source>
</evidence>
<keyword evidence="3 6" id="KW-0812">Transmembrane</keyword>
<dbReference type="AlphaFoldDB" id="A0A117J416"/>
<dbReference type="Proteomes" id="UP000054078">
    <property type="component" value="Unassembled WGS sequence"/>
</dbReference>
<keyword evidence="4 6" id="KW-1133">Transmembrane helix</keyword>
<dbReference type="InterPro" id="IPR050833">
    <property type="entry name" value="Poly_Biosynth_Transport"/>
</dbReference>
<feature type="transmembrane region" description="Helical" evidence="6">
    <location>
        <begin position="437"/>
        <end position="459"/>
    </location>
</feature>
<dbReference type="Pfam" id="PF01943">
    <property type="entry name" value="Polysacc_synt"/>
    <property type="match status" value="1"/>
</dbReference>
<organism evidence="7 8">
    <name type="scientific">Tractidigestivibacter scatoligenes</name>
    <name type="common">Olsenella scatoligenes</name>
    <dbReference type="NCBI Taxonomy" id="1299998"/>
    <lineage>
        <taxon>Bacteria</taxon>
        <taxon>Bacillati</taxon>
        <taxon>Actinomycetota</taxon>
        <taxon>Coriobacteriia</taxon>
        <taxon>Coriobacteriales</taxon>
        <taxon>Atopobiaceae</taxon>
        <taxon>Tractidigestivibacter</taxon>
    </lineage>
</organism>
<feature type="transmembrane region" description="Helical" evidence="6">
    <location>
        <begin position="322"/>
        <end position="349"/>
    </location>
</feature>
<feature type="transmembrane region" description="Helical" evidence="6">
    <location>
        <begin position="46"/>
        <end position="70"/>
    </location>
</feature>
<feature type="transmembrane region" description="Helical" evidence="6">
    <location>
        <begin position="113"/>
        <end position="133"/>
    </location>
</feature>
<feature type="transmembrane region" description="Helical" evidence="6">
    <location>
        <begin position="140"/>
        <end position="164"/>
    </location>
</feature>
<dbReference type="OrthoDB" id="3249502at2"/>
<evidence type="ECO:0000313" key="8">
    <source>
        <dbReference type="Proteomes" id="UP000054078"/>
    </source>
</evidence>
<dbReference type="RefSeq" id="WP_059055211.1">
    <property type="nucleotide sequence ID" value="NZ_LOJF01000010.1"/>
</dbReference>
<comment type="caution">
    <text evidence="7">The sequence shown here is derived from an EMBL/GenBank/DDBJ whole genome shotgun (WGS) entry which is preliminary data.</text>
</comment>